<dbReference type="Proteomes" id="UP000535406">
    <property type="component" value="Unassembled WGS sequence"/>
</dbReference>
<feature type="transmembrane region" description="Helical" evidence="1">
    <location>
        <begin position="107"/>
        <end position="134"/>
    </location>
</feature>
<reference evidence="2 3" key="1">
    <citation type="submission" date="2020-08" db="EMBL/GenBank/DDBJ databases">
        <title>Genomic Encyclopedia of Type Strains, Phase IV (KMG-IV): sequencing the most valuable type-strain genomes for metagenomic binning, comparative biology and taxonomic classification.</title>
        <authorList>
            <person name="Goeker M."/>
        </authorList>
    </citation>
    <scope>NUCLEOTIDE SEQUENCE [LARGE SCALE GENOMIC DNA]</scope>
    <source>
        <strain evidence="2 3">DSM 21319</strain>
    </source>
</reference>
<feature type="transmembrane region" description="Helical" evidence="1">
    <location>
        <begin position="140"/>
        <end position="161"/>
    </location>
</feature>
<evidence type="ECO:0000313" key="3">
    <source>
        <dbReference type="Proteomes" id="UP000535406"/>
    </source>
</evidence>
<feature type="transmembrane region" description="Helical" evidence="1">
    <location>
        <begin position="168"/>
        <end position="185"/>
    </location>
</feature>
<dbReference type="AlphaFoldDB" id="A0A7W7YY72"/>
<keyword evidence="3" id="KW-1185">Reference proteome</keyword>
<feature type="transmembrane region" description="Helical" evidence="1">
    <location>
        <begin position="39"/>
        <end position="62"/>
    </location>
</feature>
<protein>
    <recommendedName>
        <fullName evidence="4">Yip1 domain-containing protein</fullName>
    </recommendedName>
</protein>
<evidence type="ECO:0008006" key="4">
    <source>
        <dbReference type="Google" id="ProtNLM"/>
    </source>
</evidence>
<sequence>MPWLDEVLHYINGVYLLVRQKQEGFGWLDLTPRGLARSFWSFVWCLPAFAVIWASWRLYYIAGMPAGTAAGPVFLVKLLVIDVLGWLLPLALVTALAPVLGYGKHLLVLLTASNWISVPFTYAAALPFALSLILPATAPFAGLLLYAVFGASVMLQFRLLWMCLGKQTLLSAAITALFVLPPMIVGQELQRLLGTLPG</sequence>
<accession>A0A7W7YY72</accession>
<dbReference type="EMBL" id="JACHIK010000016">
    <property type="protein sequence ID" value="MBB5044370.1"/>
    <property type="molecule type" value="Genomic_DNA"/>
</dbReference>
<evidence type="ECO:0000313" key="2">
    <source>
        <dbReference type="EMBL" id="MBB5044370.1"/>
    </source>
</evidence>
<proteinExistence type="predicted"/>
<dbReference type="RefSeq" id="WP_184145723.1">
    <property type="nucleotide sequence ID" value="NZ_JACHIK010000016.1"/>
</dbReference>
<organism evidence="2 3">
    <name type="scientific">Shinella fusca</name>
    <dbReference type="NCBI Taxonomy" id="544480"/>
    <lineage>
        <taxon>Bacteria</taxon>
        <taxon>Pseudomonadati</taxon>
        <taxon>Pseudomonadota</taxon>
        <taxon>Alphaproteobacteria</taxon>
        <taxon>Hyphomicrobiales</taxon>
        <taxon>Rhizobiaceae</taxon>
        <taxon>Shinella</taxon>
    </lineage>
</organism>
<keyword evidence="1" id="KW-0472">Membrane</keyword>
<name>A0A7W7YY72_9HYPH</name>
<keyword evidence="1" id="KW-0812">Transmembrane</keyword>
<keyword evidence="1" id="KW-1133">Transmembrane helix</keyword>
<gene>
    <name evidence="2" type="ORF">HNQ66_003793</name>
</gene>
<feature type="transmembrane region" description="Helical" evidence="1">
    <location>
        <begin position="74"/>
        <end position="100"/>
    </location>
</feature>
<comment type="caution">
    <text evidence="2">The sequence shown here is derived from an EMBL/GenBank/DDBJ whole genome shotgun (WGS) entry which is preliminary data.</text>
</comment>
<evidence type="ECO:0000256" key="1">
    <source>
        <dbReference type="SAM" id="Phobius"/>
    </source>
</evidence>